<proteinExistence type="predicted"/>
<comment type="caution">
    <text evidence="1">The sequence shown here is derived from an EMBL/GenBank/DDBJ whole genome shotgun (WGS) entry which is preliminary data.</text>
</comment>
<sequence>MHMLIDMPEDKEDVAGRVAMAKNMAKNKNKACATLITPPRTAIVHTLNFRVSPGFSFGKLFVLIIYAIFMLYTSLHHSNLFAADPMRTGYITMLQILIAVALTGKIN</sequence>
<reference evidence="1" key="1">
    <citation type="submission" date="2021-03" db="EMBL/GenBank/DDBJ databases">
        <title>Evolutionary priming and transition to the ectomycorrhizal habit in an iconic lineage of mushroom-forming fungi: is preadaptation a requirement?</title>
        <authorList>
            <consortium name="DOE Joint Genome Institute"/>
            <person name="Looney B.P."/>
            <person name="Miyauchi S."/>
            <person name="Morin E."/>
            <person name="Drula E."/>
            <person name="Courty P.E."/>
            <person name="Chicoki N."/>
            <person name="Fauchery L."/>
            <person name="Kohler A."/>
            <person name="Kuo A."/>
            <person name="LaButti K."/>
            <person name="Pangilinan J."/>
            <person name="Lipzen A."/>
            <person name="Riley R."/>
            <person name="Andreopoulos W."/>
            <person name="He G."/>
            <person name="Johnson J."/>
            <person name="Barry K.W."/>
            <person name="Grigoriev I.V."/>
            <person name="Nagy L."/>
            <person name="Hibbett D."/>
            <person name="Henrissat B."/>
            <person name="Matheny P.B."/>
            <person name="Labbe J."/>
            <person name="Martin A.F."/>
        </authorList>
    </citation>
    <scope>NUCLEOTIDE SEQUENCE</scope>
    <source>
        <strain evidence="1">BPL698</strain>
    </source>
</reference>
<dbReference type="EMBL" id="JAGFNK010001612">
    <property type="protein sequence ID" value="KAI9430136.1"/>
    <property type="molecule type" value="Genomic_DNA"/>
</dbReference>
<keyword evidence="2" id="KW-1185">Reference proteome</keyword>
<gene>
    <name evidence="1" type="ORF">F5148DRAFT_1296377</name>
</gene>
<evidence type="ECO:0000313" key="1">
    <source>
        <dbReference type="EMBL" id="KAI9430136.1"/>
    </source>
</evidence>
<organism evidence="1 2">
    <name type="scientific">Russula earlei</name>
    <dbReference type="NCBI Taxonomy" id="71964"/>
    <lineage>
        <taxon>Eukaryota</taxon>
        <taxon>Fungi</taxon>
        <taxon>Dikarya</taxon>
        <taxon>Basidiomycota</taxon>
        <taxon>Agaricomycotina</taxon>
        <taxon>Agaricomycetes</taxon>
        <taxon>Russulales</taxon>
        <taxon>Russulaceae</taxon>
        <taxon>Russula</taxon>
    </lineage>
</organism>
<protein>
    <submittedName>
        <fullName evidence="1">Uncharacterized protein</fullName>
    </submittedName>
</protein>
<accession>A0ACC0TQ57</accession>
<name>A0ACC0TQ57_9AGAM</name>
<evidence type="ECO:0000313" key="2">
    <source>
        <dbReference type="Proteomes" id="UP001207468"/>
    </source>
</evidence>
<dbReference type="Proteomes" id="UP001207468">
    <property type="component" value="Unassembled WGS sequence"/>
</dbReference>